<accession>A0A835SWI9</accession>
<protein>
    <submittedName>
        <fullName evidence="2">Uncharacterized protein</fullName>
    </submittedName>
</protein>
<evidence type="ECO:0000256" key="1">
    <source>
        <dbReference type="SAM" id="MobiDB-lite"/>
    </source>
</evidence>
<evidence type="ECO:0000313" key="3">
    <source>
        <dbReference type="Proteomes" id="UP000613740"/>
    </source>
</evidence>
<evidence type="ECO:0000313" key="2">
    <source>
        <dbReference type="EMBL" id="KAG2434514.1"/>
    </source>
</evidence>
<feature type="region of interest" description="Disordered" evidence="1">
    <location>
        <begin position="219"/>
        <end position="251"/>
    </location>
</feature>
<sequence length="296" mass="30594">MSMDRGARPSMDAHAGGAMAKARMSMDRAARPSDASAGGRQGRQAVSAAAHRKAPVLPARRGADPGGRATAEHADAPTAESREGLQQRRSRIARYSSGAEYGLGPDSALVRSERSEVLSVAALTALRYSCTSASFTTTTKDFHCNQGKAAAERQPLQRKAGAAAAAAAVPSMGNRAISAPIPLADPLAAPPSSAAPFQPTSSRTAAAALLAAARSSGGRYSRASDADSEASYARRSNSSGNGNGNGNNGRQVDTEFLMRLDEALSSGALRPDQATRLLRDVGFDLDQLLVDELSSK</sequence>
<dbReference type="EMBL" id="JAEHOD010000056">
    <property type="protein sequence ID" value="KAG2434514.1"/>
    <property type="molecule type" value="Genomic_DNA"/>
</dbReference>
<dbReference type="Proteomes" id="UP000613740">
    <property type="component" value="Unassembled WGS sequence"/>
</dbReference>
<feature type="compositionally biased region" description="Basic and acidic residues" evidence="1">
    <location>
        <begin position="70"/>
        <end position="86"/>
    </location>
</feature>
<keyword evidence="3" id="KW-1185">Reference proteome</keyword>
<dbReference type="OrthoDB" id="550163at2759"/>
<gene>
    <name evidence="2" type="ORF">HYH02_012181</name>
</gene>
<name>A0A835SWI9_9CHLO</name>
<comment type="caution">
    <text evidence="2">The sequence shown here is derived from an EMBL/GenBank/DDBJ whole genome shotgun (WGS) entry which is preliminary data.</text>
</comment>
<reference evidence="2" key="1">
    <citation type="journal article" date="2020" name="bioRxiv">
        <title>Comparative genomics of Chlamydomonas.</title>
        <authorList>
            <person name="Craig R.J."/>
            <person name="Hasan A.R."/>
            <person name="Ness R.W."/>
            <person name="Keightley P.D."/>
        </authorList>
    </citation>
    <scope>NUCLEOTIDE SEQUENCE</scope>
    <source>
        <strain evidence="2">CCAP 11/173</strain>
    </source>
</reference>
<dbReference type="AlphaFoldDB" id="A0A835SWI9"/>
<proteinExistence type="predicted"/>
<feature type="region of interest" description="Disordered" evidence="1">
    <location>
        <begin position="1"/>
        <end position="89"/>
    </location>
</feature>
<organism evidence="2 3">
    <name type="scientific">Chlamydomonas schloesseri</name>
    <dbReference type="NCBI Taxonomy" id="2026947"/>
    <lineage>
        <taxon>Eukaryota</taxon>
        <taxon>Viridiplantae</taxon>
        <taxon>Chlorophyta</taxon>
        <taxon>core chlorophytes</taxon>
        <taxon>Chlorophyceae</taxon>
        <taxon>CS clade</taxon>
        <taxon>Chlamydomonadales</taxon>
        <taxon>Chlamydomonadaceae</taxon>
        <taxon>Chlamydomonas</taxon>
    </lineage>
</organism>